<feature type="non-terminal residue" evidence="3">
    <location>
        <position position="1"/>
    </location>
</feature>
<dbReference type="AlphaFoldDB" id="G0TYC8"/>
<keyword evidence="1" id="KW-0853">WD repeat</keyword>
<evidence type="ECO:0000313" key="3">
    <source>
        <dbReference type="EMBL" id="CCC48975.1"/>
    </source>
</evidence>
<proteinExistence type="predicted"/>
<dbReference type="InterPro" id="IPR001680">
    <property type="entry name" value="WD40_rpt"/>
</dbReference>
<dbReference type="Pfam" id="PF00400">
    <property type="entry name" value="WD40"/>
    <property type="match status" value="1"/>
</dbReference>
<accession>G0TYC8</accession>
<dbReference type="PANTHER" id="PTHR45333">
    <property type="entry name" value="MEMBRANE PROTEIN-RELATED"/>
    <property type="match status" value="1"/>
</dbReference>
<dbReference type="SMART" id="SM00320">
    <property type="entry name" value="WD40"/>
    <property type="match status" value="2"/>
</dbReference>
<dbReference type="InterPro" id="IPR036322">
    <property type="entry name" value="WD40_repeat_dom_sf"/>
</dbReference>
<dbReference type="PROSITE" id="PS50082">
    <property type="entry name" value="WD_REPEATS_2"/>
    <property type="match status" value="1"/>
</dbReference>
<dbReference type="InterPro" id="IPR015943">
    <property type="entry name" value="WD40/YVTN_repeat-like_dom_sf"/>
</dbReference>
<protein>
    <submittedName>
        <fullName evidence="3">Uncharacterized protein</fullName>
    </submittedName>
</protein>
<feature type="region of interest" description="Disordered" evidence="2">
    <location>
        <begin position="56"/>
        <end position="95"/>
    </location>
</feature>
<evidence type="ECO:0000256" key="1">
    <source>
        <dbReference type="PROSITE-ProRule" id="PRU00221"/>
    </source>
</evidence>
<feature type="region of interest" description="Disordered" evidence="2">
    <location>
        <begin position="195"/>
        <end position="222"/>
    </location>
</feature>
<feature type="non-terminal residue" evidence="3">
    <location>
        <position position="400"/>
    </location>
</feature>
<dbReference type="PANTHER" id="PTHR45333:SF1">
    <property type="entry name" value="CHROMOSOME UNDETERMINED SCAFFOLD_625, WHOLE GENOME SHOTGUN SEQUENCE"/>
    <property type="match status" value="1"/>
</dbReference>
<gene>
    <name evidence="3" type="ORF">TVY486_0703090</name>
</gene>
<evidence type="ECO:0000256" key="2">
    <source>
        <dbReference type="SAM" id="MobiDB-lite"/>
    </source>
</evidence>
<dbReference type="SUPFAM" id="SSF50978">
    <property type="entry name" value="WD40 repeat-like"/>
    <property type="match status" value="1"/>
</dbReference>
<feature type="repeat" description="WD" evidence="1">
    <location>
        <begin position="267"/>
        <end position="308"/>
    </location>
</feature>
<reference evidence="3" key="1">
    <citation type="journal article" date="2012" name="Proc. Natl. Acad. Sci. U.S.A.">
        <title>Antigenic diversity is generated by distinct evolutionary mechanisms in African trypanosome species.</title>
        <authorList>
            <person name="Jackson A.P."/>
            <person name="Berry A."/>
            <person name="Aslett M."/>
            <person name="Allison H.C."/>
            <person name="Burton P."/>
            <person name="Vavrova-Anderson J."/>
            <person name="Brown R."/>
            <person name="Browne H."/>
            <person name="Corton N."/>
            <person name="Hauser H."/>
            <person name="Gamble J."/>
            <person name="Gilderthorp R."/>
            <person name="Marcello L."/>
            <person name="McQuillan J."/>
            <person name="Otto T.D."/>
            <person name="Quail M.A."/>
            <person name="Sanders M.J."/>
            <person name="van Tonder A."/>
            <person name="Ginger M.L."/>
            <person name="Field M.C."/>
            <person name="Barry J.D."/>
            <person name="Hertz-Fowler C."/>
            <person name="Berriman M."/>
        </authorList>
    </citation>
    <scope>NUCLEOTIDE SEQUENCE</scope>
    <source>
        <strain evidence="3">Y486</strain>
    </source>
</reference>
<organism evidence="3">
    <name type="scientific">Trypanosoma vivax (strain Y486)</name>
    <dbReference type="NCBI Taxonomy" id="1055687"/>
    <lineage>
        <taxon>Eukaryota</taxon>
        <taxon>Discoba</taxon>
        <taxon>Euglenozoa</taxon>
        <taxon>Kinetoplastea</taxon>
        <taxon>Metakinetoplastina</taxon>
        <taxon>Trypanosomatida</taxon>
        <taxon>Trypanosomatidae</taxon>
        <taxon>Trypanosoma</taxon>
        <taxon>Duttonella</taxon>
    </lineage>
</organism>
<name>G0TYC8_TRYVY</name>
<feature type="compositionally biased region" description="Polar residues" evidence="2">
    <location>
        <begin position="123"/>
        <end position="134"/>
    </location>
</feature>
<dbReference type="PROSITE" id="PS50294">
    <property type="entry name" value="WD_REPEATS_REGION"/>
    <property type="match status" value="1"/>
</dbReference>
<feature type="region of interest" description="Disordered" evidence="2">
    <location>
        <begin position="116"/>
        <end position="145"/>
    </location>
</feature>
<sequence>PPLRWSAPTRQERMAALENNRKRRKQCTDLGKPLWFRSIPTTLPVRRTHGSLCSEPCARQESGRGHFSSSAVSVLDASPSGSSSSLTPTEERSNYECSEDTYAVGLASADDHYALERTPFRSPLSSATPRSTPESRGRPPILGNCRRPSMSSECVCNYLGGGGVPRTEMERILAGEEEPYASYLFSPSAHVVDLSAMHPSGAPGSRDPAPNKDSSSKHPEVKDGCTRVLFSPDGACYLVGTRMGLIWFFTLDATSAEGSSVAPPQRLEAHSGPVADVAFNDIGTFFASAGGDACVILWNQRTRLKVRRINTEAGDPYIVRFMPKNNNYLLASHPRQQRILLYNVSTGRPVMWKGTEMKLEATAVAVYTCTHPFLFVGDTNGELTMWRYCVGGDASAALRP</sequence>
<dbReference type="EMBL" id="HE573023">
    <property type="protein sequence ID" value="CCC48975.1"/>
    <property type="molecule type" value="Genomic_DNA"/>
</dbReference>
<dbReference type="Gene3D" id="2.130.10.10">
    <property type="entry name" value="YVTN repeat-like/Quinoprotein amine dehydrogenase"/>
    <property type="match status" value="1"/>
</dbReference>